<evidence type="ECO:0000256" key="4">
    <source>
        <dbReference type="ARBA" id="ARBA00022989"/>
    </source>
</evidence>
<keyword evidence="2 9" id="KW-0812">Transmembrane</keyword>
<comment type="caution">
    <text evidence="10">The sequence shown here is derived from an EMBL/GenBank/DDBJ whole genome shotgun (WGS) entry which is preliminary data.</text>
</comment>
<evidence type="ECO:0000256" key="1">
    <source>
        <dbReference type="ARBA" id="ARBA00004479"/>
    </source>
</evidence>
<evidence type="ECO:0000256" key="9">
    <source>
        <dbReference type="SAM" id="Phobius"/>
    </source>
</evidence>
<keyword evidence="4 9" id="KW-1133">Transmembrane helix</keyword>
<comment type="subcellular location">
    <subcellularLocation>
        <location evidence="1">Membrane</location>
        <topology evidence="1">Single-pass type I membrane protein</topology>
    </subcellularLocation>
</comment>
<dbReference type="PANTHER" id="PTHR48063">
    <property type="entry name" value="LRR RECEPTOR-LIKE KINASE"/>
    <property type="match status" value="1"/>
</dbReference>
<proteinExistence type="predicted"/>
<evidence type="ECO:0000256" key="2">
    <source>
        <dbReference type="ARBA" id="ARBA00022692"/>
    </source>
</evidence>
<dbReference type="Gene3D" id="3.80.10.10">
    <property type="entry name" value="Ribonuclease Inhibitor"/>
    <property type="match status" value="1"/>
</dbReference>
<gene>
    <name evidence="10" type="ORF">PIB30_054189</name>
</gene>
<dbReference type="InterPro" id="IPR001611">
    <property type="entry name" value="Leu-rich_rpt"/>
</dbReference>
<keyword evidence="3" id="KW-0732">Signal</keyword>
<keyword evidence="6" id="KW-0675">Receptor</keyword>
<evidence type="ECO:0000256" key="3">
    <source>
        <dbReference type="ARBA" id="ARBA00022729"/>
    </source>
</evidence>
<name>A0ABU6YG49_9FABA</name>
<accession>A0ABU6YG49</accession>
<keyword evidence="11" id="KW-1185">Reference proteome</keyword>
<organism evidence="10 11">
    <name type="scientific">Stylosanthes scabra</name>
    <dbReference type="NCBI Taxonomy" id="79078"/>
    <lineage>
        <taxon>Eukaryota</taxon>
        <taxon>Viridiplantae</taxon>
        <taxon>Streptophyta</taxon>
        <taxon>Embryophyta</taxon>
        <taxon>Tracheophyta</taxon>
        <taxon>Spermatophyta</taxon>
        <taxon>Magnoliopsida</taxon>
        <taxon>eudicotyledons</taxon>
        <taxon>Gunneridae</taxon>
        <taxon>Pentapetalae</taxon>
        <taxon>rosids</taxon>
        <taxon>fabids</taxon>
        <taxon>Fabales</taxon>
        <taxon>Fabaceae</taxon>
        <taxon>Papilionoideae</taxon>
        <taxon>50 kb inversion clade</taxon>
        <taxon>dalbergioids sensu lato</taxon>
        <taxon>Dalbergieae</taxon>
        <taxon>Pterocarpus clade</taxon>
        <taxon>Stylosanthes</taxon>
    </lineage>
</organism>
<dbReference type="InterPro" id="IPR032675">
    <property type="entry name" value="LRR_dom_sf"/>
</dbReference>
<feature type="transmembrane region" description="Helical" evidence="9">
    <location>
        <begin position="76"/>
        <end position="99"/>
    </location>
</feature>
<dbReference type="Proteomes" id="UP001341840">
    <property type="component" value="Unassembled WGS sequence"/>
</dbReference>
<evidence type="ECO:0000313" key="10">
    <source>
        <dbReference type="EMBL" id="MED6209387.1"/>
    </source>
</evidence>
<dbReference type="PANTHER" id="PTHR48063:SF112">
    <property type="entry name" value="RECEPTOR LIKE PROTEIN 30-LIKE"/>
    <property type="match status" value="1"/>
</dbReference>
<evidence type="ECO:0000313" key="11">
    <source>
        <dbReference type="Proteomes" id="UP001341840"/>
    </source>
</evidence>
<keyword evidence="5 9" id="KW-0472">Membrane</keyword>
<dbReference type="InterPro" id="IPR046956">
    <property type="entry name" value="RLP23-like"/>
</dbReference>
<sequence length="134" mass="15241">MIGDMISLESLDFSHNKFFGAIPSSMSNLTFLSHLNLSNNNFSGPIPRDCPDDDSHDPHGGDYEDEAGENDKSDEIWFYFVISLGFVTGFWGVIGVLYLKKNWRHDSFGYMDEVAERIYVVVVLKVAKLKNRLQ</sequence>
<evidence type="ECO:0000256" key="8">
    <source>
        <dbReference type="SAM" id="MobiDB-lite"/>
    </source>
</evidence>
<dbReference type="SUPFAM" id="SSF52058">
    <property type="entry name" value="L domain-like"/>
    <property type="match status" value="1"/>
</dbReference>
<evidence type="ECO:0000256" key="7">
    <source>
        <dbReference type="ARBA" id="ARBA00023180"/>
    </source>
</evidence>
<evidence type="ECO:0000256" key="6">
    <source>
        <dbReference type="ARBA" id="ARBA00023170"/>
    </source>
</evidence>
<keyword evidence="7" id="KW-0325">Glycoprotein</keyword>
<protein>
    <submittedName>
        <fullName evidence="10">Uncharacterized protein</fullName>
    </submittedName>
</protein>
<evidence type="ECO:0000256" key="5">
    <source>
        <dbReference type="ARBA" id="ARBA00023136"/>
    </source>
</evidence>
<feature type="region of interest" description="Disordered" evidence="8">
    <location>
        <begin position="45"/>
        <end position="69"/>
    </location>
</feature>
<dbReference type="EMBL" id="JASCZI010242066">
    <property type="protein sequence ID" value="MED6209387.1"/>
    <property type="molecule type" value="Genomic_DNA"/>
</dbReference>
<reference evidence="10 11" key="1">
    <citation type="journal article" date="2023" name="Plants (Basel)">
        <title>Bridging the Gap: Combining Genomics and Transcriptomics Approaches to Understand Stylosanthes scabra, an Orphan Legume from the Brazilian Caatinga.</title>
        <authorList>
            <person name="Ferreira-Neto J.R.C."/>
            <person name="da Silva M.D."/>
            <person name="Binneck E."/>
            <person name="de Melo N.F."/>
            <person name="da Silva R.H."/>
            <person name="de Melo A.L.T.M."/>
            <person name="Pandolfi V."/>
            <person name="Bustamante F.O."/>
            <person name="Brasileiro-Vidal A.C."/>
            <person name="Benko-Iseppon A.M."/>
        </authorList>
    </citation>
    <scope>NUCLEOTIDE SEQUENCE [LARGE SCALE GENOMIC DNA]</scope>
    <source>
        <tissue evidence="10">Leaves</tissue>
    </source>
</reference>
<dbReference type="Pfam" id="PF00560">
    <property type="entry name" value="LRR_1"/>
    <property type="match status" value="2"/>
</dbReference>